<keyword evidence="2" id="KW-1185">Reference proteome</keyword>
<dbReference type="eggNOG" id="ENOG5032Y2U">
    <property type="taxonomic scope" value="Bacteria"/>
</dbReference>
<dbReference type="Proteomes" id="UP000002415">
    <property type="component" value="Chromosome"/>
</dbReference>
<dbReference type="KEGG" id="fno:Fnod_0812"/>
<protein>
    <recommendedName>
        <fullName evidence="3">Cytosolic protein</fullName>
    </recommendedName>
</protein>
<dbReference type="AlphaFoldDB" id="A7HL82"/>
<evidence type="ECO:0008006" key="3">
    <source>
        <dbReference type="Google" id="ProtNLM"/>
    </source>
</evidence>
<dbReference type="RefSeq" id="WP_011993981.1">
    <property type="nucleotide sequence ID" value="NC_009718.1"/>
</dbReference>
<name>A7HL82_FERNB</name>
<evidence type="ECO:0000313" key="2">
    <source>
        <dbReference type="Proteomes" id="UP000002415"/>
    </source>
</evidence>
<dbReference type="OrthoDB" id="9800443at2"/>
<organism evidence="1 2">
    <name type="scientific">Fervidobacterium nodosum (strain ATCC 35602 / DSM 5306 / Rt17-B1)</name>
    <dbReference type="NCBI Taxonomy" id="381764"/>
    <lineage>
        <taxon>Bacteria</taxon>
        <taxon>Thermotogati</taxon>
        <taxon>Thermotogota</taxon>
        <taxon>Thermotogae</taxon>
        <taxon>Thermotogales</taxon>
        <taxon>Fervidobacteriaceae</taxon>
        <taxon>Fervidobacterium</taxon>
    </lineage>
</organism>
<sequence length="68" mass="7887">MVSCPNVQKNLQNCTCTYTSCDKRGKCCECVAYHRSLGEIPGCFFSKEGERTWDRSIENFIRDKTKNR</sequence>
<dbReference type="HOGENOM" id="CLU_194452_0_0_0"/>
<dbReference type="STRING" id="381764.Fnod_0812"/>
<accession>A7HL82</accession>
<dbReference type="EMBL" id="CP000771">
    <property type="protein sequence ID" value="ABS60665.1"/>
    <property type="molecule type" value="Genomic_DNA"/>
</dbReference>
<proteinExistence type="predicted"/>
<reference evidence="1 2" key="1">
    <citation type="submission" date="2007-07" db="EMBL/GenBank/DDBJ databases">
        <title>Complete sequence of Fervidobacterium nodosum Rt17-B1.</title>
        <authorList>
            <consortium name="US DOE Joint Genome Institute"/>
            <person name="Copeland A."/>
            <person name="Lucas S."/>
            <person name="Lapidus A."/>
            <person name="Barry K."/>
            <person name="Glavina del Rio T."/>
            <person name="Dalin E."/>
            <person name="Tice H."/>
            <person name="Pitluck S."/>
            <person name="Saunders E."/>
            <person name="Brettin T."/>
            <person name="Bruce D."/>
            <person name="Detter J.C."/>
            <person name="Han C."/>
            <person name="Schmutz J."/>
            <person name="Larimer F."/>
            <person name="Land M."/>
            <person name="Hauser L."/>
            <person name="Kyrpides N."/>
            <person name="Mikhailova N."/>
            <person name="Nelson K."/>
            <person name="Gogarten J.P."/>
            <person name="Noll K."/>
            <person name="Richardson P."/>
        </authorList>
    </citation>
    <scope>NUCLEOTIDE SEQUENCE [LARGE SCALE GENOMIC DNA]</scope>
    <source>
        <strain evidence="2">ATCC 35602 / DSM 5306 / Rt17-B1</strain>
    </source>
</reference>
<evidence type="ECO:0000313" key="1">
    <source>
        <dbReference type="EMBL" id="ABS60665.1"/>
    </source>
</evidence>
<gene>
    <name evidence="1" type="ordered locus">Fnod_0812</name>
</gene>
<dbReference type="Pfam" id="PF20095">
    <property type="entry name" value="DUF6485"/>
    <property type="match status" value="1"/>
</dbReference>
<reference evidence="1 2" key="2">
    <citation type="journal article" date="2009" name="Proc. Natl. Acad. Sci. U.S.A.">
        <title>On the chimeric nature, thermophilic origin, and phylogenetic placement of the Thermotogales.</title>
        <authorList>
            <person name="Zhaxybayeva O."/>
            <person name="Swithers K.S."/>
            <person name="Lapierre P."/>
            <person name="Fournier G.P."/>
            <person name="Bickhart D.M."/>
            <person name="DeBoy R.T."/>
            <person name="Nelson K.E."/>
            <person name="Nesbo C.L."/>
            <person name="Doolittle W.F."/>
            <person name="Gogarten J.P."/>
            <person name="Noll K.M."/>
        </authorList>
    </citation>
    <scope>NUCLEOTIDE SEQUENCE [LARGE SCALE GENOMIC DNA]</scope>
    <source>
        <strain evidence="2">ATCC 35602 / DSM 5306 / Rt17-B1</strain>
    </source>
</reference>